<evidence type="ECO:0000259" key="2">
    <source>
        <dbReference type="Pfam" id="PF01471"/>
    </source>
</evidence>
<keyword evidence="1" id="KW-0175">Coiled coil</keyword>
<gene>
    <name evidence="3" type="ORF">A2633_01250</name>
</gene>
<dbReference type="EMBL" id="MHQC01000032">
    <property type="protein sequence ID" value="OGZ94626.1"/>
    <property type="molecule type" value="Genomic_DNA"/>
</dbReference>
<evidence type="ECO:0000256" key="1">
    <source>
        <dbReference type="SAM" id="Coils"/>
    </source>
</evidence>
<dbReference type="Pfam" id="PF01471">
    <property type="entry name" value="PG_binding_1"/>
    <property type="match status" value="1"/>
</dbReference>
<feature type="domain" description="Peptidoglycan binding-like" evidence="2">
    <location>
        <begin position="107"/>
        <end position="160"/>
    </location>
</feature>
<dbReference type="Gene3D" id="1.10.101.10">
    <property type="entry name" value="PGBD-like superfamily/PGBD"/>
    <property type="match status" value="1"/>
</dbReference>
<organism evidence="3 4">
    <name type="scientific">Candidatus Sungbacteria bacterium RIFCSPHIGHO2_01_FULL_47_32</name>
    <dbReference type="NCBI Taxonomy" id="1802264"/>
    <lineage>
        <taxon>Bacteria</taxon>
        <taxon>Candidatus Sungiibacteriota</taxon>
    </lineage>
</organism>
<reference evidence="3 4" key="1">
    <citation type="journal article" date="2016" name="Nat. Commun.">
        <title>Thousands of microbial genomes shed light on interconnected biogeochemical processes in an aquifer system.</title>
        <authorList>
            <person name="Anantharaman K."/>
            <person name="Brown C.T."/>
            <person name="Hug L.A."/>
            <person name="Sharon I."/>
            <person name="Castelle C.J."/>
            <person name="Probst A.J."/>
            <person name="Thomas B.C."/>
            <person name="Singh A."/>
            <person name="Wilkins M.J."/>
            <person name="Karaoz U."/>
            <person name="Brodie E.L."/>
            <person name="Williams K.H."/>
            <person name="Hubbard S.S."/>
            <person name="Banfield J.F."/>
        </authorList>
    </citation>
    <scope>NUCLEOTIDE SEQUENCE [LARGE SCALE GENOMIC DNA]</scope>
</reference>
<accession>A0A1G2K5C5</accession>
<evidence type="ECO:0000313" key="4">
    <source>
        <dbReference type="Proteomes" id="UP000177152"/>
    </source>
</evidence>
<dbReference type="Proteomes" id="UP000177152">
    <property type="component" value="Unassembled WGS sequence"/>
</dbReference>
<dbReference type="InterPro" id="IPR036365">
    <property type="entry name" value="PGBD-like_sf"/>
</dbReference>
<name>A0A1G2K5C5_9BACT</name>
<evidence type="ECO:0000313" key="3">
    <source>
        <dbReference type="EMBL" id="OGZ94626.1"/>
    </source>
</evidence>
<comment type="caution">
    <text evidence="3">The sequence shown here is derived from an EMBL/GenBank/DDBJ whole genome shotgun (WGS) entry which is preliminary data.</text>
</comment>
<dbReference type="AlphaFoldDB" id="A0A1G2K5C5"/>
<feature type="coiled-coil region" evidence="1">
    <location>
        <begin position="61"/>
        <end position="88"/>
    </location>
</feature>
<dbReference type="InterPro" id="IPR002477">
    <property type="entry name" value="Peptidoglycan-bd-like"/>
</dbReference>
<dbReference type="SUPFAM" id="SSF47090">
    <property type="entry name" value="PGBD-like"/>
    <property type="match status" value="1"/>
</dbReference>
<protein>
    <recommendedName>
        <fullName evidence="2">Peptidoglycan binding-like domain-containing protein</fullName>
    </recommendedName>
</protein>
<sequence>MRLRRFIRESKKFRNASVKSFSNFSVKKFLRGEVIKNKFMNKFISTTAAVWLASAVVLVPVASFADTLSDLQAQIAALTAQLAALQASSPSSSAACTFSRSLTIGSRGDDVTCLQNYLTSTGHFTYSGGATGYFGGITKAAVAAWQSANGVSPTAGYWGPLSQAKYSSVAVAPAPAPAPAPTPISGQPTVSTGQALSVTAAASQPAASIVPPGVSRSPFTNVVFTAGFDGDIVVNSVTVQREGVGADASLSGIVLLDENGMQIGLSKTLNSNHQAILTSPFTVKAGTSRAMQIGANRGAAGAHGGEVLRLTVVAVDAGGASVTGLPVTGTGQTINETLTVGSFTLTRGPNDPGSSQTKEVGTVGYTFASIKGTAGSGEDVWVKTVRFNQSGSAAASDVANIKVYVNGTAYDTIVSSDGKYYTATFGANGLQVLKGNSIEMTVKGDVVSGSNRTIMFDLYRYEDVNVLGGTYGFGILPSATDSGGSATDHNGTFQASNPNYDSYTTTVGTGSLTVSKGVAPAAQNIAVQLSDQPLGGWDVEVKGEPVQVGQMVFRLFIGSDTAAADVADITNISLYDSTGKVVAGPKDGACEDQAGTACDAAPDGNGTVTFTDTVTFPVGKSTYILKGKLGTDFTTDQTISASTTPTADWTNRTGQQTGTSITPSAGTFQGNTMTVKTATNTVSVGSDPVAQNVVAGINQFVVAKFIFDGTASGEDVRYTSMSFQFNGTAFPTGCTLWDGTTALNSGTNRVSPTTVGDKTFTLDSNLVVAKGVTKTVSMACDIPAGISGNMHWDLPTTGSLIAGTGLVSGQTVNASYTVSALGPTMTLATAGTLTVTLDASSPTYTVVAANSTDVTLGLLRFHAANEAISLQKLALQLTSPAASSSPADLVKYTLWDGSTKVGEGVFAGSNRNATTTLSASFIIPKDGDKVMTVKGDLNAIGTSLPGTQGNLLRVDYDGHDSLGTQGSGQSSGSNIVQGSADTAVNGVRIFKSFPVVAKVAVPTNTLNNGTMSILRFKVTADSHGDLGLYKFTFRMATTTAAITSVIVYGYSDSAYSTAAYANSGRLNSTAILATGNATWVSSATDLDITFDPIGQAATPEAIQVPAGTTRYFDVAGTVTGAVTGASVSTQLQGDAGYPSLPKNNSGMSTSTNMMTNAGTVFGVDSDTNDNFIWSPNATTTAGVGHLDWTNGFGVLGLPSTNLSAEVLSK</sequence>
<dbReference type="InterPro" id="IPR036366">
    <property type="entry name" value="PGBDSf"/>
</dbReference>
<proteinExistence type="predicted"/>